<dbReference type="Pfam" id="PF23562">
    <property type="entry name" value="AMP-binding_C_3"/>
    <property type="match status" value="1"/>
</dbReference>
<keyword evidence="2" id="KW-0276">Fatty acid metabolism</keyword>
<dbReference type="InterPro" id="IPR000873">
    <property type="entry name" value="AMP-dep_synth/lig_dom"/>
</dbReference>
<dbReference type="EMBL" id="QSLN01000008">
    <property type="protein sequence ID" value="RDV82935.1"/>
    <property type="molecule type" value="Genomic_DNA"/>
</dbReference>
<keyword evidence="7" id="KW-1185">Reference proteome</keyword>
<feature type="domain" description="AMP-dependent synthetase/ligase" evidence="5">
    <location>
        <begin position="12"/>
        <end position="428"/>
    </location>
</feature>
<evidence type="ECO:0000313" key="7">
    <source>
        <dbReference type="Proteomes" id="UP000256329"/>
    </source>
</evidence>
<dbReference type="SUPFAM" id="SSF56801">
    <property type="entry name" value="Acetyl-CoA synthetase-like"/>
    <property type="match status" value="1"/>
</dbReference>
<evidence type="ECO:0000256" key="4">
    <source>
        <dbReference type="ARBA" id="ARBA00032875"/>
    </source>
</evidence>
<dbReference type="GO" id="GO:0016020">
    <property type="term" value="C:membrane"/>
    <property type="evidence" value="ECO:0007669"/>
    <property type="project" value="TreeGrafter"/>
</dbReference>
<dbReference type="Pfam" id="PF00501">
    <property type="entry name" value="AMP-binding"/>
    <property type="match status" value="1"/>
</dbReference>
<organism evidence="6 7">
    <name type="scientific">Ammonifex thiophilus</name>
    <dbReference type="NCBI Taxonomy" id="444093"/>
    <lineage>
        <taxon>Bacteria</taxon>
        <taxon>Bacillati</taxon>
        <taxon>Bacillota</taxon>
        <taxon>Clostridia</taxon>
        <taxon>Thermoanaerobacterales</taxon>
        <taxon>Thermoanaerobacteraceae</taxon>
        <taxon>Ammonifex</taxon>
    </lineage>
</organism>
<protein>
    <recommendedName>
        <fullName evidence="4">Acyl-CoA synthetase</fullName>
    </recommendedName>
</protein>
<name>A0A3D8P302_9THEO</name>
<dbReference type="InterPro" id="IPR042099">
    <property type="entry name" value="ANL_N_sf"/>
</dbReference>
<gene>
    <name evidence="6" type="ORF">DXX99_06625</name>
</gene>
<dbReference type="PANTHER" id="PTHR43272">
    <property type="entry name" value="LONG-CHAIN-FATTY-ACID--COA LIGASE"/>
    <property type="match status" value="1"/>
</dbReference>
<comment type="caution">
    <text evidence="6">The sequence shown here is derived from an EMBL/GenBank/DDBJ whole genome shotgun (WGS) entry which is preliminary data.</text>
</comment>
<evidence type="ECO:0000259" key="5">
    <source>
        <dbReference type="Pfam" id="PF00501"/>
    </source>
</evidence>
<dbReference type="InterPro" id="IPR020845">
    <property type="entry name" value="AMP-binding_CS"/>
</dbReference>
<dbReference type="GO" id="GO:0004467">
    <property type="term" value="F:long-chain fatty acid-CoA ligase activity"/>
    <property type="evidence" value="ECO:0007669"/>
    <property type="project" value="TreeGrafter"/>
</dbReference>
<reference evidence="6 7" key="1">
    <citation type="submission" date="2018-08" db="EMBL/GenBank/DDBJ databases">
        <title>Form III RuBisCO-mediated autotrophy in Thermodesulfobium bacteria.</title>
        <authorList>
            <person name="Toshchakov S.V."/>
            <person name="Kublanov I.V."/>
            <person name="Frolov E."/>
            <person name="Bonch-Osmolovskaya E.A."/>
            <person name="Tourova T.P."/>
            <person name="Chernych N.A."/>
            <person name="Lebedinsky A.V."/>
        </authorList>
    </citation>
    <scope>NUCLEOTIDE SEQUENCE [LARGE SCALE GENOMIC DNA]</scope>
    <source>
        <strain evidence="6 7">SR</strain>
    </source>
</reference>
<dbReference type="PANTHER" id="PTHR43272:SF32">
    <property type="entry name" value="AMP-DEPENDENT SYNTHETASE_LIGASE DOMAIN-CONTAINING PROTEIN"/>
    <property type="match status" value="1"/>
</dbReference>
<dbReference type="AlphaFoldDB" id="A0A3D8P302"/>
<sequence length="633" mass="71741">MREETFPQLLYRNAQRFGKRVALREKEFGIWQTITWEEYLDHVRRFCLGLCALGFKRGDKLAIIGDNRPEWVYAELAAQAAGGVAVGIYQDSLPREVAYIVCHSDARFVVAEDQEQVDKLLEVKGELPHLEKVIYYEPRGLRNYRDPLLLSFPEVEKMGEELAKKRPGLFEAMVAEGKGDDLAVIAYTSGTTGPPKGAMLTHRNMLSMARNLMAVDPLEPGDEYLSFLPLAWMGEQMMTVSSALWVGFTVNFPEETDTVRENLREIGPHVMFSPPRIYEDLVSSIQVKMEDSTWLKRKLYHFFLQVGYRVADTRFAKKTPSLGLRVLNALGEFLVFSAIKDHLGFCRLRRAYTGGAALGPDVFRFFHAIGVNLKQIYGQTEIAGISVVHRDGDIKFHTVGKPLPETEICISPEGEILSRSPAVFVGYYKNPEATAEALADGWLHSGDAGYLDEDGHLVVIDRLKDVIRLEDGSIFSPQYISNRLKFSPYIKEAVVIGQDRPYVVALINIDPANVGRWAETHRIPYTTYVDLTQKPEVQELICREVRRVNQELPPAVRVKKFVILHKELDADDEELTRTRKVRLGFVARKYAELIEGMYAGAKEIPVEAKVKYRDGREGIVKTQLRVLEPEEGK</sequence>
<dbReference type="PROSITE" id="PS00455">
    <property type="entry name" value="AMP_BINDING"/>
    <property type="match status" value="1"/>
</dbReference>
<proteinExistence type="predicted"/>
<dbReference type="RefSeq" id="WP_115792775.1">
    <property type="nucleotide sequence ID" value="NZ_QSLN01000008.1"/>
</dbReference>
<evidence type="ECO:0000256" key="2">
    <source>
        <dbReference type="ARBA" id="ARBA00022832"/>
    </source>
</evidence>
<evidence type="ECO:0000256" key="3">
    <source>
        <dbReference type="ARBA" id="ARBA00023098"/>
    </source>
</evidence>
<accession>A0A3D8P302</accession>
<evidence type="ECO:0000313" key="6">
    <source>
        <dbReference type="EMBL" id="RDV82935.1"/>
    </source>
</evidence>
<dbReference type="Proteomes" id="UP000256329">
    <property type="component" value="Unassembled WGS sequence"/>
</dbReference>
<evidence type="ECO:0000256" key="1">
    <source>
        <dbReference type="ARBA" id="ARBA00022598"/>
    </source>
</evidence>
<keyword evidence="3" id="KW-0443">Lipid metabolism</keyword>
<keyword evidence="1 6" id="KW-0436">Ligase</keyword>
<dbReference type="OrthoDB" id="9778383at2"/>
<dbReference type="Gene3D" id="3.40.50.12780">
    <property type="entry name" value="N-terminal domain of ligase-like"/>
    <property type="match status" value="1"/>
</dbReference>